<dbReference type="Proteomes" id="UP001176021">
    <property type="component" value="Unassembled WGS sequence"/>
</dbReference>
<evidence type="ECO:0000313" key="3">
    <source>
        <dbReference type="EMBL" id="MDO0825345.1"/>
    </source>
</evidence>
<protein>
    <submittedName>
        <fullName evidence="3">YncE family protein</fullName>
    </submittedName>
</protein>
<dbReference type="EMBL" id="JAMJEV010000024">
    <property type="protein sequence ID" value="MDO0825345.1"/>
    <property type="molecule type" value="Genomic_DNA"/>
</dbReference>
<keyword evidence="4" id="KW-1185">Reference proteome</keyword>
<organism evidence="3 4">
    <name type="scientific">Desulfosporosinus nitroreducens</name>
    <dbReference type="NCBI Taxonomy" id="2018668"/>
    <lineage>
        <taxon>Bacteria</taxon>
        <taxon>Bacillati</taxon>
        <taxon>Bacillota</taxon>
        <taxon>Clostridia</taxon>
        <taxon>Eubacteriales</taxon>
        <taxon>Desulfitobacteriaceae</taxon>
        <taxon>Desulfosporosinus</taxon>
    </lineage>
</organism>
<dbReference type="PANTHER" id="PTHR47197">
    <property type="entry name" value="PROTEIN NIRF"/>
    <property type="match status" value="1"/>
</dbReference>
<accession>A0ABT8QXI1</accession>
<dbReference type="Gene3D" id="2.130.10.10">
    <property type="entry name" value="YVTN repeat-like/Quinoprotein amine dehydrogenase"/>
    <property type="match status" value="2"/>
</dbReference>
<dbReference type="InterPro" id="IPR015943">
    <property type="entry name" value="WD40/YVTN_repeat-like_dom_sf"/>
</dbReference>
<keyword evidence="1" id="KW-0732">Signal</keyword>
<dbReference type="InterPro" id="IPR011045">
    <property type="entry name" value="N2O_reductase_N"/>
</dbReference>
<evidence type="ECO:0000256" key="1">
    <source>
        <dbReference type="ARBA" id="ARBA00022729"/>
    </source>
</evidence>
<dbReference type="RefSeq" id="WP_302049956.1">
    <property type="nucleotide sequence ID" value="NZ_JAMJEV010000024.1"/>
</dbReference>
<evidence type="ECO:0000313" key="4">
    <source>
        <dbReference type="Proteomes" id="UP001176021"/>
    </source>
</evidence>
<proteinExistence type="predicted"/>
<sequence length="289" mass="30277">MVSLTTGVIENTGVSGVRPCTTLLVTISNTDLVSTTVRISGYYWTGTAKKEYVLDLINVAPGEVTNNNFYANFDIFEFQFISSSDAVEISVRGKDDAGSLTAVYNMIPAQLLPVGMEGIAAEASKMTIPTALNWVYVLNSSSNNVSVIDAISNTFMGNIIIGSGPFGVGVNPVTNRIYVANFGSNNVSVIDGNSNVVITTVTVGSNPVGLGVNPLTNRIYVTNWGSNSVSVIDGFTHVVIATITVGSSPEGVNVNPATNLIYITNHGSNNVSVIDGSNNAVKTIVNLGI</sequence>
<dbReference type="InterPro" id="IPR048433">
    <property type="entry name" value="YNCE-like_beta-prop"/>
</dbReference>
<dbReference type="SUPFAM" id="SSF50974">
    <property type="entry name" value="Nitrous oxide reductase, N-terminal domain"/>
    <property type="match status" value="1"/>
</dbReference>
<dbReference type="InterPro" id="IPR011964">
    <property type="entry name" value="YVTN_b-propeller_repeat"/>
</dbReference>
<dbReference type="Pfam" id="PF21783">
    <property type="entry name" value="YNCE"/>
    <property type="match status" value="1"/>
</dbReference>
<comment type="caution">
    <text evidence="3">The sequence shown here is derived from an EMBL/GenBank/DDBJ whole genome shotgun (WGS) entry which is preliminary data.</text>
</comment>
<dbReference type="PANTHER" id="PTHR47197:SF3">
    <property type="entry name" value="DIHYDRO-HEME D1 DEHYDROGENASE"/>
    <property type="match status" value="1"/>
</dbReference>
<dbReference type="InterPro" id="IPR051200">
    <property type="entry name" value="Host-pathogen_enzymatic-act"/>
</dbReference>
<dbReference type="NCBIfam" id="TIGR02276">
    <property type="entry name" value="beta_rpt_yvtn"/>
    <property type="match status" value="4"/>
</dbReference>
<name>A0ABT8QXI1_9FIRM</name>
<feature type="domain" description="YNCE-like beta-propeller" evidence="2">
    <location>
        <begin position="107"/>
        <end position="283"/>
    </location>
</feature>
<evidence type="ECO:0000259" key="2">
    <source>
        <dbReference type="Pfam" id="PF21783"/>
    </source>
</evidence>
<reference evidence="3" key="1">
    <citation type="submission" date="2022-05" db="EMBL/GenBank/DDBJ databases">
        <title>Expanded diversity of anoxic marine methylotrophy in a Black Sea sulfate reducing microorganism.</title>
        <authorList>
            <person name="Fischer P.Q."/>
            <person name="Stams A.J.M."/>
            <person name="Villanueva L."/>
            <person name="Sousa D.Z."/>
        </authorList>
    </citation>
    <scope>NUCLEOTIDE SEQUENCE</scope>
    <source>
        <strain evidence="3">P130</strain>
    </source>
</reference>
<gene>
    <name evidence="3" type="ORF">M8H41_21195</name>
</gene>